<reference evidence="1 2" key="1">
    <citation type="submission" date="2018-04" db="EMBL/GenBank/DDBJ databases">
        <title>Chryseobacterium oncorhynchi 701B-08T from rainbow trout, and Chryseobacterium viscerum 687B-08T from diseased fish.</title>
        <authorList>
            <person name="Jeong J.-J."/>
            <person name="Lee Y.J."/>
            <person name="Pathiraja D."/>
            <person name="Park B."/>
            <person name="Choi I.-G."/>
            <person name="Kim K.D."/>
        </authorList>
    </citation>
    <scope>NUCLEOTIDE SEQUENCE [LARGE SCALE GENOMIC DNA]</scope>
    <source>
        <strain evidence="1 2">687B-08</strain>
    </source>
</reference>
<gene>
    <name evidence="1" type="ORF">C1634_023215</name>
</gene>
<name>A0A316WAQ7_9FLAO</name>
<dbReference type="AlphaFoldDB" id="A0A316WAQ7"/>
<evidence type="ECO:0000313" key="2">
    <source>
        <dbReference type="Proteomes" id="UP000236413"/>
    </source>
</evidence>
<accession>A0A316WAQ7</accession>
<dbReference type="Proteomes" id="UP000236413">
    <property type="component" value="Unassembled WGS sequence"/>
</dbReference>
<proteinExistence type="predicted"/>
<organism evidence="1 2">
    <name type="scientific">Chryseobacterium viscerum</name>
    <dbReference type="NCBI Taxonomy" id="1037377"/>
    <lineage>
        <taxon>Bacteria</taxon>
        <taxon>Pseudomonadati</taxon>
        <taxon>Bacteroidota</taxon>
        <taxon>Flavobacteriia</taxon>
        <taxon>Flavobacteriales</taxon>
        <taxon>Weeksellaceae</taxon>
        <taxon>Chryseobacterium group</taxon>
        <taxon>Chryseobacterium</taxon>
    </lineage>
</organism>
<evidence type="ECO:0000313" key="1">
    <source>
        <dbReference type="EMBL" id="PWN58464.1"/>
    </source>
</evidence>
<dbReference type="EMBL" id="PPEG02000011">
    <property type="protein sequence ID" value="PWN58464.1"/>
    <property type="molecule type" value="Genomic_DNA"/>
</dbReference>
<dbReference type="RefSeq" id="WP_103233691.1">
    <property type="nucleotide sequence ID" value="NZ_PPEG02000011.1"/>
</dbReference>
<protein>
    <submittedName>
        <fullName evidence="1">Uncharacterized protein</fullName>
    </submittedName>
</protein>
<comment type="caution">
    <text evidence="1">The sequence shown here is derived from an EMBL/GenBank/DDBJ whole genome shotgun (WGS) entry which is preliminary data.</text>
</comment>
<sequence length="392" mass="46385">MNNVKRNYFGKIKTIRRQRTKKTVSTVRSIFRMDEAGKGQFRDSEGQTAVSSAITSSNGFLKIRFLPKIMDNENIEVCESSRNAKTIERDFFKSLNQLTKHYNIDPLPVVNFKYPYNISLSIWHTAKMLRENKPHFNSLQLVQDNDETYLISEERYNTSTTLFYIPVIPLYHLLKNKRRKNSAQLLLSVCCYLFRNANIPYYRQQGSYLYWNYEILSDWLNDDEEIDENHIIRKELLQAEMIGDYMEQKISNNKNLEIFMERINTFKPTDDFERKCFQIAESTYELYSDYPNESIFRNAHFNNLSKKETFYDSEDDEEKVITMDKYISFFANDCGSIYQNLIDGVNNEFNEYGELQEPTIIKTFNGKPLDNVSLDFEDRLFKLVTDLINILG</sequence>